<keyword evidence="2" id="KW-1185">Reference proteome</keyword>
<dbReference type="InterPro" id="IPR016162">
    <property type="entry name" value="Ald_DH_N"/>
</dbReference>
<dbReference type="Gene3D" id="3.40.309.10">
    <property type="entry name" value="Aldehyde Dehydrogenase, Chain A, domain 2"/>
    <property type="match status" value="1"/>
</dbReference>
<dbReference type="EMBL" id="NIVC01000672">
    <property type="protein sequence ID" value="PAA78653.1"/>
    <property type="molecule type" value="Genomic_DNA"/>
</dbReference>
<dbReference type="AlphaFoldDB" id="A0A267FY31"/>
<dbReference type="PANTHER" id="PTHR11063">
    <property type="entry name" value="GLUTAMATE SEMIALDEHYDE DEHYDROGENASE"/>
    <property type="match status" value="1"/>
</dbReference>
<feature type="non-terminal residue" evidence="1">
    <location>
        <position position="1"/>
    </location>
</feature>
<sequence length="108" mass="11523">VDHINTYGSHHTDSIVSENEPSVNTFLANVDSACAFHNCSTRFSDGYRFGLGAEVGISTSRIHARGPVGVEGLLTTKWLLHGSGDTVSDFADGTKKFVHENLLSADSA</sequence>
<reference evidence="1 2" key="1">
    <citation type="submission" date="2017-06" db="EMBL/GenBank/DDBJ databases">
        <title>A platform for efficient transgenesis in Macrostomum lignano, a flatworm model organism for stem cell research.</title>
        <authorList>
            <person name="Berezikov E."/>
        </authorList>
    </citation>
    <scope>NUCLEOTIDE SEQUENCE [LARGE SCALE GENOMIC DNA]</scope>
    <source>
        <strain evidence="1">DV1</strain>
        <tissue evidence="1">Whole organism</tissue>
    </source>
</reference>
<dbReference type="PANTHER" id="PTHR11063:SF8">
    <property type="entry name" value="DELTA-1-PYRROLINE-5-CARBOXYLATE SYNTHASE"/>
    <property type="match status" value="1"/>
</dbReference>
<organism evidence="1 2">
    <name type="scientific">Macrostomum lignano</name>
    <dbReference type="NCBI Taxonomy" id="282301"/>
    <lineage>
        <taxon>Eukaryota</taxon>
        <taxon>Metazoa</taxon>
        <taxon>Spiralia</taxon>
        <taxon>Lophotrochozoa</taxon>
        <taxon>Platyhelminthes</taxon>
        <taxon>Rhabditophora</taxon>
        <taxon>Macrostomorpha</taxon>
        <taxon>Macrostomida</taxon>
        <taxon>Macrostomidae</taxon>
        <taxon>Macrostomum</taxon>
    </lineage>
</organism>
<protein>
    <submittedName>
        <fullName evidence="1">Uncharacterized protein</fullName>
    </submittedName>
</protein>
<proteinExistence type="predicted"/>
<dbReference type="STRING" id="282301.A0A267FY31"/>
<accession>A0A267FY31</accession>
<dbReference type="GO" id="GO:0004350">
    <property type="term" value="F:glutamate-5-semialdehyde dehydrogenase activity"/>
    <property type="evidence" value="ECO:0007669"/>
    <property type="project" value="TreeGrafter"/>
</dbReference>
<evidence type="ECO:0000313" key="1">
    <source>
        <dbReference type="EMBL" id="PAA78653.1"/>
    </source>
</evidence>
<dbReference type="InterPro" id="IPR016161">
    <property type="entry name" value="Ald_DH/histidinol_DH"/>
</dbReference>
<dbReference type="OrthoDB" id="1934954at2759"/>
<name>A0A267FY31_9PLAT</name>
<gene>
    <name evidence="1" type="ORF">BOX15_Mlig005209g1</name>
</gene>
<dbReference type="Proteomes" id="UP000215902">
    <property type="component" value="Unassembled WGS sequence"/>
</dbReference>
<dbReference type="InterPro" id="IPR016163">
    <property type="entry name" value="Ald_DH_C"/>
</dbReference>
<dbReference type="SUPFAM" id="SSF53720">
    <property type="entry name" value="ALDH-like"/>
    <property type="match status" value="1"/>
</dbReference>
<comment type="caution">
    <text evidence="1">The sequence shown here is derived from an EMBL/GenBank/DDBJ whole genome shotgun (WGS) entry which is preliminary data.</text>
</comment>
<evidence type="ECO:0000313" key="2">
    <source>
        <dbReference type="Proteomes" id="UP000215902"/>
    </source>
</evidence>
<dbReference type="Gene3D" id="3.40.605.10">
    <property type="entry name" value="Aldehyde Dehydrogenase, Chain A, domain 1"/>
    <property type="match status" value="1"/>
</dbReference>